<dbReference type="InterPro" id="IPR044934">
    <property type="entry name" value="Streptopain_sf"/>
</dbReference>
<dbReference type="Pfam" id="PF13734">
    <property type="entry name" value="Inhibitor_I69"/>
    <property type="match status" value="1"/>
</dbReference>
<keyword evidence="5" id="KW-0788">Thiol protease</keyword>
<dbReference type="AlphaFoldDB" id="A0A831LNQ6"/>
<comment type="caution">
    <text evidence="8">The sequence shown here is derived from an EMBL/GenBank/DDBJ whole genome shotgun (WGS) entry which is preliminary data.</text>
</comment>
<keyword evidence="3" id="KW-0732">Signal</keyword>
<evidence type="ECO:0000256" key="2">
    <source>
        <dbReference type="ARBA" id="ARBA00022670"/>
    </source>
</evidence>
<comment type="similarity">
    <text evidence="1">Belongs to the peptidase C10 family.</text>
</comment>
<evidence type="ECO:0000259" key="7">
    <source>
        <dbReference type="Pfam" id="PF13734"/>
    </source>
</evidence>
<evidence type="ECO:0000313" key="8">
    <source>
        <dbReference type="EMBL" id="HDR52695.1"/>
    </source>
</evidence>
<evidence type="ECO:0000256" key="3">
    <source>
        <dbReference type="ARBA" id="ARBA00022729"/>
    </source>
</evidence>
<dbReference type="Proteomes" id="UP000886047">
    <property type="component" value="Unassembled WGS sequence"/>
</dbReference>
<feature type="active site" description="Nucleophile" evidence="6">
    <location>
        <position position="217"/>
    </location>
</feature>
<evidence type="ECO:0000256" key="6">
    <source>
        <dbReference type="PIRSR" id="PIRSR600200-1"/>
    </source>
</evidence>
<evidence type="ECO:0000256" key="4">
    <source>
        <dbReference type="ARBA" id="ARBA00022801"/>
    </source>
</evidence>
<dbReference type="GO" id="GO:0006508">
    <property type="term" value="P:proteolysis"/>
    <property type="evidence" value="ECO:0007669"/>
    <property type="project" value="UniProtKB-KW"/>
</dbReference>
<dbReference type="PRINTS" id="PR00797">
    <property type="entry name" value="STREPTOPAIN"/>
</dbReference>
<dbReference type="InterPro" id="IPR025896">
    <property type="entry name" value="Spi_Prtas-inh"/>
</dbReference>
<protein>
    <submittedName>
        <fullName evidence="8">T9SS type A sorting domain-containing protein</fullName>
    </submittedName>
</protein>
<gene>
    <name evidence="8" type="ORF">ENN90_13935</name>
</gene>
<evidence type="ECO:0000256" key="1">
    <source>
        <dbReference type="ARBA" id="ARBA00009693"/>
    </source>
</evidence>
<dbReference type="InterPro" id="IPR038765">
    <property type="entry name" value="Papain-like_cys_pep_sf"/>
</dbReference>
<evidence type="ECO:0000256" key="5">
    <source>
        <dbReference type="ARBA" id="ARBA00022807"/>
    </source>
</evidence>
<dbReference type="EMBL" id="DSDK01000783">
    <property type="protein sequence ID" value="HDR52695.1"/>
    <property type="molecule type" value="Genomic_DNA"/>
</dbReference>
<dbReference type="SUPFAM" id="SSF54001">
    <property type="entry name" value="Cysteine proteinases"/>
    <property type="match status" value="1"/>
</dbReference>
<dbReference type="GO" id="GO:0008234">
    <property type="term" value="F:cysteine-type peptidase activity"/>
    <property type="evidence" value="ECO:0007669"/>
    <property type="project" value="UniProtKB-KW"/>
</dbReference>
<dbReference type="Pfam" id="PF01640">
    <property type="entry name" value="Peptidase_C10"/>
    <property type="match status" value="1"/>
</dbReference>
<reference evidence="8" key="1">
    <citation type="journal article" date="2020" name="mSystems">
        <title>Genome- and Community-Level Interaction Insights into Carbon Utilization and Element Cycling Functions of Hydrothermarchaeota in Hydrothermal Sediment.</title>
        <authorList>
            <person name="Zhou Z."/>
            <person name="Liu Y."/>
            <person name="Xu W."/>
            <person name="Pan J."/>
            <person name="Luo Z.H."/>
            <person name="Li M."/>
        </authorList>
    </citation>
    <scope>NUCLEOTIDE SEQUENCE [LARGE SCALE GENOMIC DNA]</scope>
    <source>
        <strain evidence="8">SpSt-1217</strain>
    </source>
</reference>
<keyword evidence="4" id="KW-0378">Hydrolase</keyword>
<keyword evidence="2" id="KW-0645">Protease</keyword>
<proteinExistence type="inferred from homology"/>
<feature type="active site" description="Proton acceptor" evidence="6">
    <location>
        <position position="354"/>
    </location>
</feature>
<dbReference type="InterPro" id="IPR026444">
    <property type="entry name" value="Secre_tail"/>
</dbReference>
<dbReference type="Gene3D" id="3.90.70.50">
    <property type="entry name" value="Peptidase C10, streptopain"/>
    <property type="match status" value="1"/>
</dbReference>
<organism evidence="8">
    <name type="scientific">Mariniphaga anaerophila</name>
    <dbReference type="NCBI Taxonomy" id="1484053"/>
    <lineage>
        <taxon>Bacteria</taxon>
        <taxon>Pseudomonadati</taxon>
        <taxon>Bacteroidota</taxon>
        <taxon>Bacteroidia</taxon>
        <taxon>Marinilabiliales</taxon>
        <taxon>Prolixibacteraceae</taxon>
        <taxon>Mariniphaga</taxon>
    </lineage>
</organism>
<accession>A0A831LNQ6</accession>
<feature type="domain" description="Spi protease inhibitor" evidence="7">
    <location>
        <begin position="56"/>
        <end position="150"/>
    </location>
</feature>
<dbReference type="NCBIfam" id="TIGR04183">
    <property type="entry name" value="Por_Secre_tail"/>
    <property type="match status" value="1"/>
</dbReference>
<dbReference type="InterPro" id="IPR000200">
    <property type="entry name" value="Peptidase_C10"/>
</dbReference>
<name>A0A831LNQ6_9BACT</name>
<sequence>MLYVFEIIDFKQYMGFNGSFNRNYLRMKLKINTVYKRVILFSLLFSLLHYSITLSAKNVTLETASQVAFNVFSEKSGVTKSSFEIKEVISVKKGDLVLYRIFNFSPKGYIVITADDNSRPVIGYGLNSNFSFDNAPPALIYLLGEYKKEMEYIVKNKLKADDTITGNWEKYSDKNYVPLKSYTVGNELLETNWNQGSPYNNSCPLDPNTGYRCLVGCTAVALGQILNYWNCKVFPDGTRTYYPNIHFTNPLTVNFYDQDYEWDDIGTEVAPTAEFLYHCGVAIRVNYTDSATSGYSNYVDQAMRNNFGFQTSGLKSKNSYSSSTWINMLKADIDAGKPIYYDGTNTTVTPNVAHAWVIDGYRATDEFHCNWGWGGTYNDYYYLTDLTPGSHNYNSNQHAIIGAKPILDACSGLDGSDLVCSSNESYSISIPASASVLWSKSASLNQVSGNTNPTYTVNAAISGSTGHVTATIRNSQGQTFLIRTKNVWVNKPAFTGLIHGDIFIPLGTVEQYWVDASEIQLQQLTVYDWDVTSNLDMVSSHYYQQDVFVEGIATGRGSVFFIATNGCGTSQSSLPVRVTDMLLLSITPNPTNGETIITIESSSEETTFDETAPWELEIYSEMQLLKTRQTGLHGRNARIQTVGWKEGVYLVRVNYKDKILIGKLVVKK</sequence>